<feature type="domain" description="AlgX/AlgJ SGNH hydrolase-like" evidence="8">
    <location>
        <begin position="166"/>
        <end position="276"/>
    </location>
</feature>
<keyword evidence="3" id="KW-0808">Transferase</keyword>
<accession>A0A934WSF1</accession>
<dbReference type="GO" id="GO:0042121">
    <property type="term" value="P:alginic acid biosynthetic process"/>
    <property type="evidence" value="ECO:0007669"/>
    <property type="project" value="UniProtKB-KW"/>
</dbReference>
<keyword evidence="4" id="KW-0732">Signal</keyword>
<protein>
    <recommendedName>
        <fullName evidence="8">AlgX/AlgJ SGNH hydrolase-like domain-containing protein</fullName>
    </recommendedName>
</protein>
<comment type="subcellular location">
    <subcellularLocation>
        <location evidence="1">Periplasm</location>
    </subcellularLocation>
</comment>
<keyword evidence="7" id="KW-1133">Transmembrane helix</keyword>
<keyword evidence="7" id="KW-0812">Transmembrane</keyword>
<evidence type="ECO:0000256" key="4">
    <source>
        <dbReference type="ARBA" id="ARBA00022729"/>
    </source>
</evidence>
<dbReference type="GO" id="GO:0016740">
    <property type="term" value="F:transferase activity"/>
    <property type="evidence" value="ECO:0007669"/>
    <property type="project" value="UniProtKB-KW"/>
</dbReference>
<feature type="non-terminal residue" evidence="9">
    <location>
        <position position="312"/>
    </location>
</feature>
<keyword evidence="6" id="KW-0016">Alginate biosynthesis</keyword>
<dbReference type="InterPro" id="IPR036514">
    <property type="entry name" value="SGNH_hydro_sf"/>
</dbReference>
<evidence type="ECO:0000256" key="1">
    <source>
        <dbReference type="ARBA" id="ARBA00004418"/>
    </source>
</evidence>
<dbReference type="Proteomes" id="UP000633365">
    <property type="component" value="Unassembled WGS sequence"/>
</dbReference>
<evidence type="ECO:0000256" key="5">
    <source>
        <dbReference type="ARBA" id="ARBA00022764"/>
    </source>
</evidence>
<keyword evidence="10" id="KW-1185">Reference proteome</keyword>
<reference evidence="9" key="1">
    <citation type="submission" date="2021-01" db="EMBL/GenBank/DDBJ databases">
        <title>Genome public.</title>
        <authorList>
            <person name="Liu C."/>
            <person name="Sun Q."/>
        </authorList>
    </citation>
    <scope>NUCLEOTIDE SEQUENCE</scope>
    <source>
        <strain evidence="9">M6</strain>
    </source>
</reference>
<evidence type="ECO:0000256" key="3">
    <source>
        <dbReference type="ARBA" id="ARBA00022679"/>
    </source>
</evidence>
<dbReference type="InterPro" id="IPR031811">
    <property type="entry name" value="ALGX/ALGJ_SGNH-like"/>
</dbReference>
<dbReference type="Pfam" id="PF16822">
    <property type="entry name" value="ALGX"/>
    <property type="match status" value="1"/>
</dbReference>
<evidence type="ECO:0000256" key="2">
    <source>
        <dbReference type="ARBA" id="ARBA00005182"/>
    </source>
</evidence>
<dbReference type="EMBL" id="JAEQMG010000113">
    <property type="protein sequence ID" value="MBK6089097.1"/>
    <property type="molecule type" value="Genomic_DNA"/>
</dbReference>
<dbReference type="SUPFAM" id="SSF52266">
    <property type="entry name" value="SGNH hydrolase"/>
    <property type="match status" value="1"/>
</dbReference>
<comment type="caution">
    <text evidence="9">The sequence shown here is derived from an EMBL/GenBank/DDBJ whole genome shotgun (WGS) entry which is preliminary data.</text>
</comment>
<evidence type="ECO:0000313" key="9">
    <source>
        <dbReference type="EMBL" id="MBK6089097.1"/>
    </source>
</evidence>
<comment type="pathway">
    <text evidence="2">Glycan biosynthesis; alginate biosynthesis.</text>
</comment>
<gene>
    <name evidence="9" type="ORF">JKK62_10680</name>
</gene>
<evidence type="ECO:0000259" key="8">
    <source>
        <dbReference type="Pfam" id="PF16822"/>
    </source>
</evidence>
<proteinExistence type="predicted"/>
<dbReference type="RefSeq" id="WP_243411825.1">
    <property type="nucleotide sequence ID" value="NZ_JAEQMG010000113.1"/>
</dbReference>
<dbReference type="Gene3D" id="3.40.50.1110">
    <property type="entry name" value="SGNH hydrolase"/>
    <property type="match status" value="1"/>
</dbReference>
<evidence type="ECO:0000256" key="6">
    <source>
        <dbReference type="ARBA" id="ARBA00022841"/>
    </source>
</evidence>
<keyword evidence="7" id="KW-0472">Membrane</keyword>
<dbReference type="GO" id="GO:0042597">
    <property type="term" value="C:periplasmic space"/>
    <property type="evidence" value="ECO:0007669"/>
    <property type="project" value="UniProtKB-SubCell"/>
</dbReference>
<dbReference type="AlphaFoldDB" id="A0A934WSF1"/>
<keyword evidence="5" id="KW-0574">Periplasm</keyword>
<sequence length="312" mass="35572">MKHTPQSIQNIIENDKTRVFSKEDDNGKTRIYRTERDGKDPMALSAKIYADSEPVVNKESGKLRFLPAFLFLAFIFGLAIWFIFNPKLDYSSSEKRYLQKFPEVTVQSVSSGKFGEEFESYFADHFPARNLWVGFNAYYALGTGNNGAAGVYNCSDGYLINKPVPTENSVEKNLSAIVDFKQNLGKIPVTVMLAPSTGYIANDKLPMIHDRYNDDRYFNTAKRTLEENGMTFVDLRESFKQAYSGGEQLYYRTDHHWTTAGAYLGYTKLCESLGKKPIEKSALNVEIYPNFYGTTYSTSGFWLTEPDEIQVW</sequence>
<feature type="transmembrane region" description="Helical" evidence="7">
    <location>
        <begin position="65"/>
        <end position="84"/>
    </location>
</feature>
<evidence type="ECO:0000313" key="10">
    <source>
        <dbReference type="Proteomes" id="UP000633365"/>
    </source>
</evidence>
<organism evidence="9 10">
    <name type="scientific">Ruminococcus difficilis</name>
    <dbReference type="NCBI Taxonomy" id="2763069"/>
    <lineage>
        <taxon>Bacteria</taxon>
        <taxon>Bacillati</taxon>
        <taxon>Bacillota</taxon>
        <taxon>Clostridia</taxon>
        <taxon>Eubacteriales</taxon>
        <taxon>Oscillospiraceae</taxon>
        <taxon>Ruminococcus</taxon>
    </lineage>
</organism>
<name>A0A934WSF1_9FIRM</name>
<evidence type="ECO:0000256" key="7">
    <source>
        <dbReference type="SAM" id="Phobius"/>
    </source>
</evidence>